<evidence type="ECO:0000259" key="2">
    <source>
        <dbReference type="Pfam" id="PF23307"/>
    </source>
</evidence>
<gene>
    <name evidence="3" type="ORF">FJT64_025366</name>
</gene>
<organism evidence="3 4">
    <name type="scientific">Amphibalanus amphitrite</name>
    <name type="common">Striped barnacle</name>
    <name type="synonym">Balanus amphitrite</name>
    <dbReference type="NCBI Taxonomy" id="1232801"/>
    <lineage>
        <taxon>Eukaryota</taxon>
        <taxon>Metazoa</taxon>
        <taxon>Ecdysozoa</taxon>
        <taxon>Arthropoda</taxon>
        <taxon>Crustacea</taxon>
        <taxon>Multicrustacea</taxon>
        <taxon>Cirripedia</taxon>
        <taxon>Thoracica</taxon>
        <taxon>Thoracicalcarea</taxon>
        <taxon>Balanomorpha</taxon>
        <taxon>Balanoidea</taxon>
        <taxon>Balanidae</taxon>
        <taxon>Amphibalaninae</taxon>
        <taxon>Amphibalanus</taxon>
    </lineage>
</organism>
<dbReference type="InterPro" id="IPR013761">
    <property type="entry name" value="SAM/pointed_sf"/>
</dbReference>
<feature type="compositionally biased region" description="Low complexity" evidence="1">
    <location>
        <begin position="280"/>
        <end position="291"/>
    </location>
</feature>
<dbReference type="Proteomes" id="UP000440578">
    <property type="component" value="Unassembled WGS sequence"/>
</dbReference>
<dbReference type="Pfam" id="PF23307">
    <property type="entry name" value="SAM_KIDINS220"/>
    <property type="match status" value="1"/>
</dbReference>
<dbReference type="GO" id="GO:0019887">
    <property type="term" value="F:protein kinase regulator activity"/>
    <property type="evidence" value="ECO:0007669"/>
    <property type="project" value="TreeGrafter"/>
</dbReference>
<dbReference type="GO" id="GO:0030165">
    <property type="term" value="F:PDZ domain binding"/>
    <property type="evidence" value="ECO:0007669"/>
    <property type="project" value="TreeGrafter"/>
</dbReference>
<evidence type="ECO:0000313" key="3">
    <source>
        <dbReference type="EMBL" id="KAF0302557.1"/>
    </source>
</evidence>
<keyword evidence="3" id="KW-0418">Kinase</keyword>
<dbReference type="AlphaFoldDB" id="A0A6A4W3U5"/>
<feature type="domain" description="Kinase D-interacting substrate of 220 kDa-like SAM" evidence="2">
    <location>
        <begin position="60"/>
        <end position="135"/>
    </location>
</feature>
<dbReference type="PANTHER" id="PTHR24116:SF0">
    <property type="entry name" value="KINASE D-INTERACTING SUBSTRATE OF 220 KDA"/>
    <property type="match status" value="1"/>
</dbReference>
<feature type="region of interest" description="Disordered" evidence="1">
    <location>
        <begin position="273"/>
        <end position="309"/>
    </location>
</feature>
<keyword evidence="3" id="KW-0808">Transferase</keyword>
<dbReference type="SUPFAM" id="SSF47769">
    <property type="entry name" value="SAM/Pointed domain"/>
    <property type="match status" value="1"/>
</dbReference>
<dbReference type="OrthoDB" id="6084525at2759"/>
<evidence type="ECO:0000313" key="4">
    <source>
        <dbReference type="Proteomes" id="UP000440578"/>
    </source>
</evidence>
<dbReference type="EMBL" id="VIIS01001049">
    <property type="protein sequence ID" value="KAF0302557.1"/>
    <property type="molecule type" value="Genomic_DNA"/>
</dbReference>
<feature type="region of interest" description="Disordered" evidence="1">
    <location>
        <begin position="389"/>
        <end position="427"/>
    </location>
</feature>
<reference evidence="3 4" key="1">
    <citation type="submission" date="2019-07" db="EMBL/GenBank/DDBJ databases">
        <title>Draft genome assembly of a fouling barnacle, Amphibalanus amphitrite (Darwin, 1854): The first reference genome for Thecostraca.</title>
        <authorList>
            <person name="Kim W."/>
        </authorList>
    </citation>
    <scope>NUCLEOTIDE SEQUENCE [LARGE SCALE GENOMIC DNA]</scope>
    <source>
        <strain evidence="3">SNU_AA5</strain>
        <tissue evidence="3">Soma without cirri and trophi</tissue>
    </source>
</reference>
<dbReference type="PANTHER" id="PTHR24116">
    <property type="entry name" value="KINASE D-INTERACTING SUBSTRATE OF 220 KDA"/>
    <property type="match status" value="1"/>
</dbReference>
<proteinExistence type="predicted"/>
<dbReference type="InterPro" id="IPR052771">
    <property type="entry name" value="Neurotrophin_sig_adaptor"/>
</dbReference>
<protein>
    <submittedName>
        <fullName evidence="3">Kinase D-interacting substrate B</fullName>
    </submittedName>
</protein>
<name>A0A6A4W3U5_AMPAM</name>
<dbReference type="InterPro" id="IPR057092">
    <property type="entry name" value="SAM_KIDINS220"/>
</dbReference>
<comment type="caution">
    <text evidence="3">The sequence shown here is derived from an EMBL/GenBank/DDBJ whole genome shotgun (WGS) entry which is preliminary data.</text>
</comment>
<feature type="region of interest" description="Disordered" evidence="1">
    <location>
        <begin position="188"/>
        <end position="252"/>
    </location>
</feature>
<accession>A0A6A4W3U5</accession>
<feature type="compositionally biased region" description="Basic and acidic residues" evidence="1">
    <location>
        <begin position="225"/>
        <end position="240"/>
    </location>
</feature>
<dbReference type="Gene3D" id="1.10.150.50">
    <property type="entry name" value="Transcription Factor, Ets-1"/>
    <property type="match status" value="1"/>
</dbReference>
<sequence length="427" mass="46103">MIHISLFVSLKPVAAPAPDLAQWAWPYGSMPAWSPPMPPAAPPPAPTPNIQLPSVCSDRPLSSLSVEDVCQLVSDLAGISAEAAARYHRTLRSNNISGWVLCACEMPALKRTMKMTFGDWETFRAAVETLRKREAAGPTVPCSSAADPAAATFTASAAPVTSAAPTSAASDAAEARKIRFQLTTDSGKVTQANSATSSTVTSPLVSDGRQPPPSSQSSGSVRRRSGPDNHLEKQTDERRGSASSQLTERRVSFEIDQRRGSLELARLSLPRAGPLERRGSLPPSSRRSSAFRSERRGSADSLPSPSCDRFDSAALGDLVHASYAEEFDFSHYLEEEALLEERSRRGLYPILEGGRPADVTVNMEDTAEALELELKKGAPVALVVDDGEHVTRESVETPTMDSCRELIEEDESADEQYAYDNEGYDRL</sequence>
<feature type="compositionally biased region" description="Polar residues" evidence="1">
    <location>
        <begin position="188"/>
        <end position="204"/>
    </location>
</feature>
<keyword evidence="4" id="KW-1185">Reference proteome</keyword>
<evidence type="ECO:0000256" key="1">
    <source>
        <dbReference type="SAM" id="MobiDB-lite"/>
    </source>
</evidence>
<dbReference type="GO" id="GO:0016301">
    <property type="term" value="F:kinase activity"/>
    <property type="evidence" value="ECO:0007669"/>
    <property type="project" value="UniProtKB-KW"/>
</dbReference>